<dbReference type="EMBL" id="KN555900">
    <property type="protein sequence ID" value="KHJ88398.1"/>
    <property type="molecule type" value="Genomic_DNA"/>
</dbReference>
<keyword evidence="4" id="KW-1185">Reference proteome</keyword>
<dbReference type="PANTHER" id="PTHR11365:SF2">
    <property type="entry name" value="5-OXOPROLINASE"/>
    <property type="match status" value="1"/>
</dbReference>
<evidence type="ECO:0000259" key="2">
    <source>
        <dbReference type="Pfam" id="PF05378"/>
    </source>
</evidence>
<feature type="domain" description="Hydantoinase/oxoprolinase N-terminal" evidence="2">
    <location>
        <begin position="11"/>
        <end position="195"/>
    </location>
</feature>
<proteinExistence type="predicted"/>
<dbReference type="OrthoDB" id="3643at2759"/>
<dbReference type="GO" id="GO:0005829">
    <property type="term" value="C:cytosol"/>
    <property type="evidence" value="ECO:0007669"/>
    <property type="project" value="TreeGrafter"/>
</dbReference>
<name>A0A0B1SSV9_OESDE</name>
<dbReference type="PANTHER" id="PTHR11365">
    <property type="entry name" value="5-OXOPROLINASE RELATED"/>
    <property type="match status" value="1"/>
</dbReference>
<evidence type="ECO:0000313" key="4">
    <source>
        <dbReference type="Proteomes" id="UP000053660"/>
    </source>
</evidence>
<accession>A0A0B1SSV9</accession>
<dbReference type="InterPro" id="IPR008040">
    <property type="entry name" value="Hydant_A_N"/>
</dbReference>
<dbReference type="Pfam" id="PF01968">
    <property type="entry name" value="Hydantoinase_A"/>
    <property type="match status" value="1"/>
</dbReference>
<dbReference type="AlphaFoldDB" id="A0A0B1SSV9"/>
<dbReference type="GO" id="GO:0006749">
    <property type="term" value="P:glutathione metabolic process"/>
    <property type="evidence" value="ECO:0007669"/>
    <property type="project" value="TreeGrafter"/>
</dbReference>
<dbReference type="InterPro" id="IPR045079">
    <property type="entry name" value="Oxoprolinase-like"/>
</dbReference>
<dbReference type="InterPro" id="IPR002821">
    <property type="entry name" value="Hydantoinase_A"/>
</dbReference>
<dbReference type="Proteomes" id="UP000053660">
    <property type="component" value="Unassembled WGS sequence"/>
</dbReference>
<sequence>LKVIHHQISALSSFQVLSEDPANYRDAPTEAIRQVLEKETGTTIPRGAPVPTDNIAWIRMGTTVATNALLERKGERIALLITKGFKDLLYIGNQTRPRIFDFDIKIPAVLYEEVLEIDERVIPYDKSCQMKNIGQIKETGIGKQVIVEKEPNDEEVRNVLNAIAAKGIKSIAVAFLHSFIYPAHEVRVKEIAAELGFASISLSHEVMPMIKIVPRGFTVCADAYLTPKIREYIEGFESGFSDGLRSVRVDFMQSDGGLCNVNNFFGSKAILSGPAGGVIGVSLTAYDPEAKRPVIGFDMGGTSTDVCRYSGALEHVMETTTAGVTIQAPQLDINTVAAGGGSRLFFRNGIFVVGPESVGAHPGPVCYRKGGPAAYSAMEELTNEINKYVRENPNALQKEYTVEEVGLLQDFSSPAFYKNLLSTIVVEPSCIATVTHEGDIHLDVCAKREESIGLEYYLRSNHKTDQHSRENALSSLNNYNRY</sequence>
<reference evidence="3 4" key="1">
    <citation type="submission" date="2014-03" db="EMBL/GenBank/DDBJ databases">
        <title>Draft genome of the hookworm Oesophagostomum dentatum.</title>
        <authorList>
            <person name="Mitreva M."/>
        </authorList>
    </citation>
    <scope>NUCLEOTIDE SEQUENCE [LARGE SCALE GENOMIC DNA]</scope>
    <source>
        <strain evidence="3 4">OD-Hann</strain>
    </source>
</reference>
<dbReference type="Pfam" id="PF05378">
    <property type="entry name" value="Hydant_A_N"/>
    <property type="match status" value="1"/>
</dbReference>
<feature type="domain" description="Hydantoinase A/oxoprolinase" evidence="1">
    <location>
        <begin position="215"/>
        <end position="374"/>
    </location>
</feature>
<evidence type="ECO:0000259" key="1">
    <source>
        <dbReference type="Pfam" id="PF01968"/>
    </source>
</evidence>
<evidence type="ECO:0000313" key="3">
    <source>
        <dbReference type="EMBL" id="KHJ88398.1"/>
    </source>
</evidence>
<protein>
    <submittedName>
        <fullName evidence="3">Hydantoinase/oxoprolinase protein</fullName>
    </submittedName>
</protein>
<feature type="non-terminal residue" evidence="3">
    <location>
        <position position="1"/>
    </location>
</feature>
<organism evidence="3 4">
    <name type="scientific">Oesophagostomum dentatum</name>
    <name type="common">Nodular worm</name>
    <dbReference type="NCBI Taxonomy" id="61180"/>
    <lineage>
        <taxon>Eukaryota</taxon>
        <taxon>Metazoa</taxon>
        <taxon>Ecdysozoa</taxon>
        <taxon>Nematoda</taxon>
        <taxon>Chromadorea</taxon>
        <taxon>Rhabditida</taxon>
        <taxon>Rhabditina</taxon>
        <taxon>Rhabditomorpha</taxon>
        <taxon>Strongyloidea</taxon>
        <taxon>Strongylidae</taxon>
        <taxon>Oesophagostomum</taxon>
    </lineage>
</organism>
<gene>
    <name evidence="3" type="ORF">OESDEN_11809</name>
</gene>
<dbReference type="GO" id="GO:0017168">
    <property type="term" value="F:5-oxoprolinase (ATP-hydrolyzing) activity"/>
    <property type="evidence" value="ECO:0007669"/>
    <property type="project" value="TreeGrafter"/>
</dbReference>